<feature type="transmembrane region" description="Helical" evidence="6">
    <location>
        <begin position="134"/>
        <end position="155"/>
    </location>
</feature>
<evidence type="ECO:0000313" key="9">
    <source>
        <dbReference type="Proteomes" id="UP001150942"/>
    </source>
</evidence>
<feature type="domain" description="Rhodopsin" evidence="7">
    <location>
        <begin position="36"/>
        <end position="283"/>
    </location>
</feature>
<feature type="transmembrane region" description="Helical" evidence="6">
    <location>
        <begin position="258"/>
        <end position="278"/>
    </location>
</feature>
<evidence type="ECO:0000313" key="8">
    <source>
        <dbReference type="EMBL" id="KAJ5193459.1"/>
    </source>
</evidence>
<dbReference type="Pfam" id="PF20684">
    <property type="entry name" value="Fung_rhodopsin"/>
    <property type="match status" value="1"/>
</dbReference>
<keyword evidence="3 6" id="KW-1133">Transmembrane helix</keyword>
<gene>
    <name evidence="8" type="ORF">N7449_009601</name>
</gene>
<dbReference type="InterPro" id="IPR052337">
    <property type="entry name" value="SAT4-like"/>
</dbReference>
<comment type="subcellular location">
    <subcellularLocation>
        <location evidence="1">Membrane</location>
        <topology evidence="1">Multi-pass membrane protein</topology>
    </subcellularLocation>
</comment>
<feature type="transmembrane region" description="Helical" evidence="6">
    <location>
        <begin position="100"/>
        <end position="122"/>
    </location>
</feature>
<comment type="similarity">
    <text evidence="5">Belongs to the SAT4 family.</text>
</comment>
<dbReference type="PANTHER" id="PTHR33048:SF162">
    <property type="entry name" value="SATRATOXIN BIOSYNTHESIS SC1 CLUSTER PROTEIN 4"/>
    <property type="match status" value="1"/>
</dbReference>
<feature type="transmembrane region" description="Helical" evidence="6">
    <location>
        <begin position="56"/>
        <end position="80"/>
    </location>
</feature>
<comment type="caution">
    <text evidence="8">The sequence shown here is derived from an EMBL/GenBank/DDBJ whole genome shotgun (WGS) entry which is preliminary data.</text>
</comment>
<keyword evidence="4 6" id="KW-0472">Membrane</keyword>
<evidence type="ECO:0000259" key="7">
    <source>
        <dbReference type="Pfam" id="PF20684"/>
    </source>
</evidence>
<protein>
    <recommendedName>
        <fullName evidence="7">Rhodopsin domain-containing protein</fullName>
    </recommendedName>
</protein>
<dbReference type="PANTHER" id="PTHR33048">
    <property type="entry name" value="PTH11-LIKE INTEGRAL MEMBRANE PROTEIN (AFU_ORTHOLOGUE AFUA_5G11245)"/>
    <property type="match status" value="1"/>
</dbReference>
<sequence length="304" mass="33267">MDGLPTPQGVGTQLSVNSLIAVTWAGAGLGILFTSARIAIRIVYVKRLLADDYFMLLALVLLITNAILQTLQAPHLYYMVLDMTGPDIVHHGLHYTYYEFAIIGIFWSVLWSVKASFLALFWMISNGLPRYRRVWWATAVFAALAYIGCWIASVYTCHPPSNYFKFGKCTKPVDQRGSVISISYSTAVDILTDLLSTNTLPPAINSRVPLRIIWEAKINMQQNIGLVIVFCLGILIVAAAIIRAVAITGKAYSDQAALAVWSVVESSISIIVGCLPPFRAIISTQPNAKQSPYGSSGATPNSYD</sequence>
<dbReference type="OrthoDB" id="444631at2759"/>
<evidence type="ECO:0000256" key="3">
    <source>
        <dbReference type="ARBA" id="ARBA00022989"/>
    </source>
</evidence>
<feature type="transmembrane region" description="Helical" evidence="6">
    <location>
        <begin position="20"/>
        <end position="44"/>
    </location>
</feature>
<keyword evidence="9" id="KW-1185">Reference proteome</keyword>
<name>A0A9W9JBP1_9EURO</name>
<proteinExistence type="inferred from homology"/>
<accession>A0A9W9JBP1</accession>
<evidence type="ECO:0000256" key="4">
    <source>
        <dbReference type="ARBA" id="ARBA00023136"/>
    </source>
</evidence>
<dbReference type="GO" id="GO:0016020">
    <property type="term" value="C:membrane"/>
    <property type="evidence" value="ECO:0007669"/>
    <property type="project" value="UniProtKB-SubCell"/>
</dbReference>
<reference evidence="8" key="2">
    <citation type="journal article" date="2023" name="IMA Fungus">
        <title>Comparative genomic study of the Penicillium genus elucidates a diverse pangenome and 15 lateral gene transfer events.</title>
        <authorList>
            <person name="Petersen C."/>
            <person name="Sorensen T."/>
            <person name="Nielsen M.R."/>
            <person name="Sondergaard T.E."/>
            <person name="Sorensen J.L."/>
            <person name="Fitzpatrick D.A."/>
            <person name="Frisvad J.C."/>
            <person name="Nielsen K.L."/>
        </authorList>
    </citation>
    <scope>NUCLEOTIDE SEQUENCE</scope>
    <source>
        <strain evidence="8">IBT 20477</strain>
    </source>
</reference>
<dbReference type="EMBL" id="JAPQKQ010000006">
    <property type="protein sequence ID" value="KAJ5193459.1"/>
    <property type="molecule type" value="Genomic_DNA"/>
</dbReference>
<dbReference type="AlphaFoldDB" id="A0A9W9JBP1"/>
<evidence type="ECO:0000256" key="1">
    <source>
        <dbReference type="ARBA" id="ARBA00004141"/>
    </source>
</evidence>
<dbReference type="Proteomes" id="UP001150942">
    <property type="component" value="Unassembled WGS sequence"/>
</dbReference>
<organism evidence="8 9">
    <name type="scientific">Penicillium cf. viridicatum</name>
    <dbReference type="NCBI Taxonomy" id="2972119"/>
    <lineage>
        <taxon>Eukaryota</taxon>
        <taxon>Fungi</taxon>
        <taxon>Dikarya</taxon>
        <taxon>Ascomycota</taxon>
        <taxon>Pezizomycotina</taxon>
        <taxon>Eurotiomycetes</taxon>
        <taxon>Eurotiomycetidae</taxon>
        <taxon>Eurotiales</taxon>
        <taxon>Aspergillaceae</taxon>
        <taxon>Penicillium</taxon>
    </lineage>
</organism>
<feature type="transmembrane region" description="Helical" evidence="6">
    <location>
        <begin position="224"/>
        <end position="246"/>
    </location>
</feature>
<evidence type="ECO:0000256" key="5">
    <source>
        <dbReference type="ARBA" id="ARBA00038359"/>
    </source>
</evidence>
<reference evidence="8" key="1">
    <citation type="submission" date="2022-11" db="EMBL/GenBank/DDBJ databases">
        <authorList>
            <person name="Petersen C."/>
        </authorList>
    </citation>
    <scope>NUCLEOTIDE SEQUENCE</scope>
    <source>
        <strain evidence="8">IBT 20477</strain>
    </source>
</reference>
<evidence type="ECO:0000256" key="2">
    <source>
        <dbReference type="ARBA" id="ARBA00022692"/>
    </source>
</evidence>
<dbReference type="InterPro" id="IPR049326">
    <property type="entry name" value="Rhodopsin_dom_fungi"/>
</dbReference>
<evidence type="ECO:0000256" key="6">
    <source>
        <dbReference type="SAM" id="Phobius"/>
    </source>
</evidence>
<keyword evidence="2 6" id="KW-0812">Transmembrane</keyword>